<keyword evidence="2 6" id="KW-0699">rRNA-binding</keyword>
<dbReference type="PRINTS" id="PR00059">
    <property type="entry name" value="RIBOSOMALL6"/>
</dbReference>
<comment type="function">
    <text evidence="6 8">This protein binds to the 23S rRNA, and is important in its secondary structure. It is located near the subunit interface in the base of the L7/L12 stalk, and near the tRNA binding site of the peptidyltransferase center.</text>
</comment>
<name>A0A921KC96_9BIFI</name>
<evidence type="ECO:0000313" key="10">
    <source>
        <dbReference type="EMBL" id="HJF18084.1"/>
    </source>
</evidence>
<dbReference type="InterPro" id="IPR020040">
    <property type="entry name" value="Ribosomal_uL6_a/b-dom"/>
</dbReference>
<evidence type="ECO:0000259" key="9">
    <source>
        <dbReference type="Pfam" id="PF00347"/>
    </source>
</evidence>
<sequence>MASHIGSRPITIPSNVEVTLTDTTVSVKGPKGQDSFVIPEGISVKQEGNELVVTPLNKSGETSAKHGLTRSIIASQIEGVERGFRKELEIVGTGYRVALKGNTLTFSLGYSHTIDVPAPEGISFEVKDATHLAVLGIDKQKVGEVAAEIRRLRAPEPYKGKGVKYVGEYIRRKAGKAGK</sequence>
<dbReference type="GO" id="GO:0019843">
    <property type="term" value="F:rRNA binding"/>
    <property type="evidence" value="ECO:0007669"/>
    <property type="project" value="UniProtKB-UniRule"/>
</dbReference>
<evidence type="ECO:0000256" key="6">
    <source>
        <dbReference type="HAMAP-Rule" id="MF_01365"/>
    </source>
</evidence>
<gene>
    <name evidence="6 10" type="primary">rplF</name>
    <name evidence="10" type="ORF">K8U78_02840</name>
</gene>
<dbReference type="PANTHER" id="PTHR11655">
    <property type="entry name" value="60S/50S RIBOSOMAL PROTEIN L6/L9"/>
    <property type="match status" value="1"/>
</dbReference>
<dbReference type="GO" id="GO:0003735">
    <property type="term" value="F:structural constituent of ribosome"/>
    <property type="evidence" value="ECO:0007669"/>
    <property type="project" value="UniProtKB-UniRule"/>
</dbReference>
<dbReference type="EMBL" id="DYWK01000004">
    <property type="protein sequence ID" value="HJF18084.1"/>
    <property type="molecule type" value="Genomic_DNA"/>
</dbReference>
<dbReference type="FunFam" id="3.90.930.12:FF:000001">
    <property type="entry name" value="50S ribosomal protein L6"/>
    <property type="match status" value="1"/>
</dbReference>
<evidence type="ECO:0000256" key="3">
    <source>
        <dbReference type="ARBA" id="ARBA00022884"/>
    </source>
</evidence>
<keyword evidence="3 6" id="KW-0694">RNA-binding</keyword>
<dbReference type="InterPro" id="IPR036789">
    <property type="entry name" value="Ribosomal_uL6-like_a/b-dom_sf"/>
</dbReference>
<dbReference type="NCBIfam" id="TIGR03654">
    <property type="entry name" value="L6_bact"/>
    <property type="match status" value="1"/>
</dbReference>
<dbReference type="Proteomes" id="UP000715651">
    <property type="component" value="Unassembled WGS sequence"/>
</dbReference>
<reference evidence="10" key="1">
    <citation type="journal article" date="2021" name="PeerJ">
        <title>Extensive microbial diversity within the chicken gut microbiome revealed by metagenomics and culture.</title>
        <authorList>
            <person name="Gilroy R."/>
            <person name="Ravi A."/>
            <person name="Getino M."/>
            <person name="Pursley I."/>
            <person name="Horton D.L."/>
            <person name="Alikhan N.F."/>
            <person name="Baker D."/>
            <person name="Gharbi K."/>
            <person name="Hall N."/>
            <person name="Watson M."/>
            <person name="Adriaenssens E.M."/>
            <person name="Foster-Nyarko E."/>
            <person name="Jarju S."/>
            <person name="Secka A."/>
            <person name="Antonio M."/>
            <person name="Oren A."/>
            <person name="Chaudhuri R.R."/>
            <person name="La Ragione R."/>
            <person name="Hildebrand F."/>
            <person name="Pallen M.J."/>
        </authorList>
    </citation>
    <scope>NUCLEOTIDE SEQUENCE</scope>
    <source>
        <strain evidence="10">578</strain>
    </source>
</reference>
<evidence type="ECO:0000256" key="7">
    <source>
        <dbReference type="RuleBase" id="RU003869"/>
    </source>
</evidence>
<protein>
    <recommendedName>
        <fullName evidence="6">Large ribosomal subunit protein uL6</fullName>
    </recommendedName>
</protein>
<feature type="domain" description="Large ribosomal subunit protein uL6 alpha-beta" evidence="9">
    <location>
        <begin position="91"/>
        <end position="165"/>
    </location>
</feature>
<dbReference type="AlphaFoldDB" id="A0A921KC96"/>
<feature type="domain" description="Large ribosomal subunit protein uL6 alpha-beta" evidence="9">
    <location>
        <begin position="12"/>
        <end position="82"/>
    </location>
</feature>
<dbReference type="InterPro" id="IPR019906">
    <property type="entry name" value="Ribosomal_uL6_bac-type"/>
</dbReference>
<dbReference type="InterPro" id="IPR000702">
    <property type="entry name" value="Ribosomal_uL6-like"/>
</dbReference>
<dbReference type="Pfam" id="PF00347">
    <property type="entry name" value="Ribosomal_L6"/>
    <property type="match status" value="2"/>
</dbReference>
<comment type="subunit">
    <text evidence="6">Part of the 50S ribosomal subunit.</text>
</comment>
<evidence type="ECO:0000256" key="2">
    <source>
        <dbReference type="ARBA" id="ARBA00022730"/>
    </source>
</evidence>
<evidence type="ECO:0000256" key="4">
    <source>
        <dbReference type="ARBA" id="ARBA00022980"/>
    </source>
</evidence>
<dbReference type="PROSITE" id="PS00525">
    <property type="entry name" value="RIBOSOMAL_L6_1"/>
    <property type="match status" value="1"/>
</dbReference>
<accession>A0A921KC96</accession>
<dbReference type="InterPro" id="IPR002358">
    <property type="entry name" value="Ribosomal_uL6_CS"/>
</dbReference>
<dbReference type="SUPFAM" id="SSF56053">
    <property type="entry name" value="Ribosomal protein L6"/>
    <property type="match status" value="2"/>
</dbReference>
<dbReference type="PANTHER" id="PTHR11655:SF14">
    <property type="entry name" value="LARGE RIBOSOMAL SUBUNIT PROTEIN UL6M"/>
    <property type="match status" value="1"/>
</dbReference>
<dbReference type="PIRSF" id="PIRSF002162">
    <property type="entry name" value="Ribosomal_L6"/>
    <property type="match status" value="1"/>
</dbReference>
<evidence type="ECO:0000313" key="11">
    <source>
        <dbReference type="Proteomes" id="UP000715651"/>
    </source>
</evidence>
<reference evidence="10" key="2">
    <citation type="submission" date="2021-09" db="EMBL/GenBank/DDBJ databases">
        <authorList>
            <person name="Gilroy R."/>
        </authorList>
    </citation>
    <scope>NUCLEOTIDE SEQUENCE</scope>
    <source>
        <strain evidence="10">578</strain>
    </source>
</reference>
<dbReference type="Gene3D" id="3.90.930.12">
    <property type="entry name" value="Ribosomal protein L6, alpha-beta domain"/>
    <property type="match status" value="2"/>
</dbReference>
<evidence type="ECO:0000256" key="5">
    <source>
        <dbReference type="ARBA" id="ARBA00023274"/>
    </source>
</evidence>
<evidence type="ECO:0000256" key="8">
    <source>
        <dbReference type="RuleBase" id="RU003870"/>
    </source>
</evidence>
<keyword evidence="4 6" id="KW-0689">Ribosomal protein</keyword>
<comment type="similarity">
    <text evidence="1 6 7">Belongs to the universal ribosomal protein uL6 family.</text>
</comment>
<evidence type="ECO:0000256" key="1">
    <source>
        <dbReference type="ARBA" id="ARBA00009356"/>
    </source>
</evidence>
<keyword evidence="5 6" id="KW-0687">Ribonucleoprotein</keyword>
<dbReference type="GO" id="GO:0022625">
    <property type="term" value="C:cytosolic large ribosomal subunit"/>
    <property type="evidence" value="ECO:0007669"/>
    <property type="project" value="UniProtKB-UniRule"/>
</dbReference>
<proteinExistence type="inferred from homology"/>
<dbReference type="GO" id="GO:0002181">
    <property type="term" value="P:cytoplasmic translation"/>
    <property type="evidence" value="ECO:0007669"/>
    <property type="project" value="TreeGrafter"/>
</dbReference>
<organism evidence="10 11">
    <name type="scientific">Aeriscardovia aeriphila</name>
    <dbReference type="NCBI Taxonomy" id="218139"/>
    <lineage>
        <taxon>Bacteria</taxon>
        <taxon>Bacillati</taxon>
        <taxon>Actinomycetota</taxon>
        <taxon>Actinomycetes</taxon>
        <taxon>Bifidobacteriales</taxon>
        <taxon>Bifidobacteriaceae</taxon>
        <taxon>Aeriscardovia</taxon>
    </lineage>
</organism>
<comment type="caution">
    <text evidence="10">The sequence shown here is derived from an EMBL/GenBank/DDBJ whole genome shotgun (WGS) entry which is preliminary data.</text>
</comment>
<dbReference type="HAMAP" id="MF_01365_B">
    <property type="entry name" value="Ribosomal_uL6_B"/>
    <property type="match status" value="1"/>
</dbReference>